<evidence type="ECO:0000313" key="3">
    <source>
        <dbReference type="EMBL" id="PVW16546.1"/>
    </source>
</evidence>
<dbReference type="Pfam" id="PF22725">
    <property type="entry name" value="GFO_IDH_MocA_C3"/>
    <property type="match status" value="1"/>
</dbReference>
<evidence type="ECO:0000259" key="1">
    <source>
        <dbReference type="Pfam" id="PF01408"/>
    </source>
</evidence>
<dbReference type="InterPro" id="IPR051450">
    <property type="entry name" value="Gfo/Idh/MocA_Oxidoreductases"/>
</dbReference>
<comment type="caution">
    <text evidence="3">The sequence shown here is derived from an EMBL/GenBank/DDBJ whole genome shotgun (WGS) entry which is preliminary data.</text>
</comment>
<organism evidence="3 4">
    <name type="scientific">Marixanthomonas spongiae</name>
    <dbReference type="NCBI Taxonomy" id="2174845"/>
    <lineage>
        <taxon>Bacteria</taxon>
        <taxon>Pseudomonadati</taxon>
        <taxon>Bacteroidota</taxon>
        <taxon>Flavobacteriia</taxon>
        <taxon>Flavobacteriales</taxon>
        <taxon>Flavobacteriaceae</taxon>
        <taxon>Marixanthomonas</taxon>
    </lineage>
</organism>
<dbReference type="InterPro" id="IPR055170">
    <property type="entry name" value="GFO_IDH_MocA-like_dom"/>
</dbReference>
<name>A0A2U0I612_9FLAO</name>
<dbReference type="RefSeq" id="WP_116693560.1">
    <property type="nucleotide sequence ID" value="NZ_QEHR01000002.1"/>
</dbReference>
<dbReference type="SUPFAM" id="SSF51735">
    <property type="entry name" value="NAD(P)-binding Rossmann-fold domains"/>
    <property type="match status" value="1"/>
</dbReference>
<gene>
    <name evidence="3" type="ORF">DDV96_04675</name>
</gene>
<dbReference type="PANTHER" id="PTHR43377">
    <property type="entry name" value="BILIVERDIN REDUCTASE A"/>
    <property type="match status" value="1"/>
</dbReference>
<feature type="domain" description="Gfo/Idh/MocA-like oxidoreductase N-terminal" evidence="1">
    <location>
        <begin position="3"/>
        <end position="118"/>
    </location>
</feature>
<proteinExistence type="predicted"/>
<dbReference type="Proteomes" id="UP000245962">
    <property type="component" value="Unassembled WGS sequence"/>
</dbReference>
<dbReference type="OrthoDB" id="9815825at2"/>
<dbReference type="GO" id="GO:0000166">
    <property type="term" value="F:nucleotide binding"/>
    <property type="evidence" value="ECO:0007669"/>
    <property type="project" value="InterPro"/>
</dbReference>
<sequence length="325" mass="36005">MLKAGVLGAGHLGKIHLKLLEQSTKYQLVGFYDKDQEASAKVESEFGYKSFPTPEALIEACDMVDVVTPTVFHFDSAKQVVEAGKHLFIEKPITHTVPEAEALLELAKIHKVKGQVGHVERFNPAFMAVNHKINNPMFIESHRLAEFNPRGTDVSVVLDLMIHDIDAILSVVQSKVKDVHASGVSVISETPDIANARIEFENGCVANLTASRISMKKMRKARFFQRDAYISVDFLEKKCEVVKMKDAPKTPDDFAMILTNAEGVKKQIYFDNPKVDSNNAILDELETFADAINNNTTPIVSLAQGTEALRVAMQVISKFGTSIQF</sequence>
<dbReference type="Gene3D" id="3.40.50.720">
    <property type="entry name" value="NAD(P)-binding Rossmann-like Domain"/>
    <property type="match status" value="1"/>
</dbReference>
<accession>A0A2U0I612</accession>
<evidence type="ECO:0000259" key="2">
    <source>
        <dbReference type="Pfam" id="PF22725"/>
    </source>
</evidence>
<dbReference type="InterPro" id="IPR036291">
    <property type="entry name" value="NAD(P)-bd_dom_sf"/>
</dbReference>
<feature type="domain" description="GFO/IDH/MocA-like oxidoreductase" evidence="2">
    <location>
        <begin position="151"/>
        <end position="217"/>
    </location>
</feature>
<dbReference type="AlphaFoldDB" id="A0A2U0I612"/>
<dbReference type="InterPro" id="IPR000683">
    <property type="entry name" value="Gfo/Idh/MocA-like_OxRdtase_N"/>
</dbReference>
<evidence type="ECO:0000313" key="4">
    <source>
        <dbReference type="Proteomes" id="UP000245962"/>
    </source>
</evidence>
<dbReference type="Pfam" id="PF01408">
    <property type="entry name" value="GFO_IDH_MocA"/>
    <property type="match status" value="1"/>
</dbReference>
<dbReference type="PANTHER" id="PTHR43377:SF1">
    <property type="entry name" value="BILIVERDIN REDUCTASE A"/>
    <property type="match status" value="1"/>
</dbReference>
<protein>
    <submittedName>
        <fullName evidence="3">Oxidoreductase</fullName>
    </submittedName>
</protein>
<reference evidence="3 4" key="1">
    <citation type="submission" date="2018-04" db="EMBL/GenBank/DDBJ databases">
        <title>Marixanthomonas spongiae HN-E44 sp. nov., isolated from a marine sponge.</title>
        <authorList>
            <person name="Luo L."/>
            <person name="Zhuang L."/>
        </authorList>
    </citation>
    <scope>NUCLEOTIDE SEQUENCE [LARGE SCALE GENOMIC DNA]</scope>
    <source>
        <strain evidence="3 4">HN-E44</strain>
    </source>
</reference>
<dbReference type="EMBL" id="QEHR01000002">
    <property type="protein sequence ID" value="PVW16546.1"/>
    <property type="molecule type" value="Genomic_DNA"/>
</dbReference>
<dbReference type="SUPFAM" id="SSF55347">
    <property type="entry name" value="Glyceraldehyde-3-phosphate dehydrogenase-like, C-terminal domain"/>
    <property type="match status" value="1"/>
</dbReference>
<keyword evidence="4" id="KW-1185">Reference proteome</keyword>
<dbReference type="Gene3D" id="3.30.360.10">
    <property type="entry name" value="Dihydrodipicolinate Reductase, domain 2"/>
    <property type="match status" value="1"/>
</dbReference>